<name>A0A067QDI7_9AGAM</name>
<dbReference type="AlphaFoldDB" id="A0A067QDI7"/>
<feature type="non-terminal residue" evidence="1">
    <location>
        <position position="1"/>
    </location>
</feature>
<evidence type="ECO:0000313" key="1">
    <source>
        <dbReference type="EMBL" id="KDQ65128.1"/>
    </source>
</evidence>
<evidence type="ECO:0000313" key="2">
    <source>
        <dbReference type="Proteomes" id="UP000027265"/>
    </source>
</evidence>
<reference evidence="2" key="1">
    <citation type="journal article" date="2014" name="Proc. Natl. Acad. Sci. U.S.A.">
        <title>Extensive sampling of basidiomycete genomes demonstrates inadequacy of the white-rot/brown-rot paradigm for wood decay fungi.</title>
        <authorList>
            <person name="Riley R."/>
            <person name="Salamov A.A."/>
            <person name="Brown D.W."/>
            <person name="Nagy L.G."/>
            <person name="Floudas D."/>
            <person name="Held B.W."/>
            <person name="Levasseur A."/>
            <person name="Lombard V."/>
            <person name="Morin E."/>
            <person name="Otillar R."/>
            <person name="Lindquist E.A."/>
            <person name="Sun H."/>
            <person name="LaButti K.M."/>
            <person name="Schmutz J."/>
            <person name="Jabbour D."/>
            <person name="Luo H."/>
            <person name="Baker S.E."/>
            <person name="Pisabarro A.G."/>
            <person name="Walton J.D."/>
            <person name="Blanchette R.A."/>
            <person name="Henrissat B."/>
            <person name="Martin F."/>
            <person name="Cullen D."/>
            <person name="Hibbett D.S."/>
            <person name="Grigoriev I.V."/>
        </authorList>
    </citation>
    <scope>NUCLEOTIDE SEQUENCE [LARGE SCALE GENOMIC DNA]</scope>
    <source>
        <strain evidence="2">MUCL 33604</strain>
    </source>
</reference>
<gene>
    <name evidence="1" type="ORF">JAAARDRAFT_117680</name>
</gene>
<dbReference type="Proteomes" id="UP000027265">
    <property type="component" value="Unassembled WGS sequence"/>
</dbReference>
<dbReference type="InParanoid" id="A0A067QDI7"/>
<proteinExistence type="predicted"/>
<dbReference type="STRING" id="933084.A0A067QDI7"/>
<dbReference type="OrthoDB" id="5577714at2759"/>
<sequence length="54" mass="6173">DRLGSPQTIEEAEYLLDQIPPPSPDEEQTITKLRQRLRDLLTSLREGAEGIVKR</sequence>
<protein>
    <submittedName>
        <fullName evidence="1">Uncharacterized protein</fullName>
    </submittedName>
</protein>
<accession>A0A067QDI7</accession>
<dbReference type="HOGENOM" id="CLU_3032504_0_0_1"/>
<dbReference type="EMBL" id="KL197709">
    <property type="protein sequence ID" value="KDQ65128.1"/>
    <property type="molecule type" value="Genomic_DNA"/>
</dbReference>
<keyword evidence="2" id="KW-1185">Reference proteome</keyword>
<organism evidence="1 2">
    <name type="scientific">Jaapia argillacea MUCL 33604</name>
    <dbReference type="NCBI Taxonomy" id="933084"/>
    <lineage>
        <taxon>Eukaryota</taxon>
        <taxon>Fungi</taxon>
        <taxon>Dikarya</taxon>
        <taxon>Basidiomycota</taxon>
        <taxon>Agaricomycotina</taxon>
        <taxon>Agaricomycetes</taxon>
        <taxon>Agaricomycetidae</taxon>
        <taxon>Jaapiales</taxon>
        <taxon>Jaapiaceae</taxon>
        <taxon>Jaapia</taxon>
    </lineage>
</organism>